<dbReference type="Reactome" id="R-DDI-72203">
    <property type="pathway name" value="Processing of Capped Intron-Containing Pre-mRNA"/>
</dbReference>
<dbReference type="Proteomes" id="UP000002195">
    <property type="component" value="Unassembled WGS sequence"/>
</dbReference>
<dbReference type="SUPFAM" id="SSF54928">
    <property type="entry name" value="RNA-binding domain, RBD"/>
    <property type="match status" value="1"/>
</dbReference>
<feature type="compositionally biased region" description="Polar residues" evidence="2">
    <location>
        <begin position="302"/>
        <end position="311"/>
    </location>
</feature>
<dbReference type="Gene3D" id="3.30.70.330">
    <property type="match status" value="1"/>
</dbReference>
<dbReference type="RefSeq" id="XP_635364.1">
    <property type="nucleotide sequence ID" value="XM_630272.1"/>
</dbReference>
<dbReference type="SMR" id="Q54F26"/>
<dbReference type="Pfam" id="PF00076">
    <property type="entry name" value="RRM_1"/>
    <property type="match status" value="1"/>
</dbReference>
<dbReference type="InParanoid" id="Q54F26"/>
<protein>
    <submittedName>
        <fullName evidence="4">RNA-binding region RNP-1 domain-containing protein</fullName>
    </submittedName>
</protein>
<dbReference type="OMA" id="HLEMQSE"/>
<organism evidence="4 5">
    <name type="scientific">Dictyostelium discoideum</name>
    <name type="common">Social amoeba</name>
    <dbReference type="NCBI Taxonomy" id="44689"/>
    <lineage>
        <taxon>Eukaryota</taxon>
        <taxon>Amoebozoa</taxon>
        <taxon>Evosea</taxon>
        <taxon>Eumycetozoa</taxon>
        <taxon>Dictyostelia</taxon>
        <taxon>Dictyosteliales</taxon>
        <taxon>Dictyosteliaceae</taxon>
        <taxon>Dictyostelium</taxon>
    </lineage>
</organism>
<dbReference type="PhylomeDB" id="Q54F26"/>
<evidence type="ECO:0000259" key="3">
    <source>
        <dbReference type="PROSITE" id="PS50102"/>
    </source>
</evidence>
<keyword evidence="1" id="KW-0694">RNA-binding</keyword>
<dbReference type="eggNOG" id="ENOG502SBHW">
    <property type="taxonomic scope" value="Eukaryota"/>
</dbReference>
<dbReference type="FunFam" id="3.30.70.330:FF:000820">
    <property type="entry name" value="RNA recognition motif-containing protein"/>
    <property type="match status" value="1"/>
</dbReference>
<feature type="compositionally biased region" description="Low complexity" evidence="2">
    <location>
        <begin position="103"/>
        <end position="115"/>
    </location>
</feature>
<dbReference type="GeneID" id="8628012"/>
<dbReference type="EMBL" id="AAFI02000175">
    <property type="protein sequence ID" value="EAL61861.1"/>
    <property type="molecule type" value="Genomic_DNA"/>
</dbReference>
<dbReference type="Reactome" id="R-DDI-72163">
    <property type="pathway name" value="mRNA Splicing - Major Pathway"/>
</dbReference>
<keyword evidence="5" id="KW-1185">Reference proteome</keyword>
<dbReference type="InterPro" id="IPR000504">
    <property type="entry name" value="RRM_dom"/>
</dbReference>
<dbReference type="PaxDb" id="44689-DDB0233343"/>
<feature type="compositionally biased region" description="Low complexity" evidence="2">
    <location>
        <begin position="286"/>
        <end position="298"/>
    </location>
</feature>
<accession>Q54F26</accession>
<feature type="domain" description="RRM" evidence="3">
    <location>
        <begin position="5"/>
        <end position="80"/>
    </location>
</feature>
<dbReference type="FunCoup" id="Q54F26">
    <property type="interactions" value="65"/>
</dbReference>
<evidence type="ECO:0000256" key="2">
    <source>
        <dbReference type="SAM" id="MobiDB-lite"/>
    </source>
</evidence>
<comment type="caution">
    <text evidence="4">The sequence shown here is derived from an EMBL/GenBank/DDBJ whole genome shotgun (WGS) entry which is preliminary data.</text>
</comment>
<evidence type="ECO:0000313" key="4">
    <source>
        <dbReference type="EMBL" id="EAL61861.1"/>
    </source>
</evidence>
<dbReference type="PANTHER" id="PTHR32343">
    <property type="entry name" value="SERINE/ARGININE-RICH SPLICING FACTOR"/>
    <property type="match status" value="1"/>
</dbReference>
<dbReference type="PROSITE" id="PS50102">
    <property type="entry name" value="RRM"/>
    <property type="match status" value="1"/>
</dbReference>
<name>Q54F26_DICDI</name>
<dbReference type="KEGG" id="ddi:DDB_G0291155"/>
<evidence type="ECO:0000256" key="1">
    <source>
        <dbReference type="PROSITE-ProRule" id="PRU00176"/>
    </source>
</evidence>
<dbReference type="PANTHER" id="PTHR32343:SF10">
    <property type="entry name" value="RNA-BINDING REGION RNP-1 DOMAIN-CONTAINING PROTEIN"/>
    <property type="match status" value="1"/>
</dbReference>
<dbReference type="InterPro" id="IPR012677">
    <property type="entry name" value="Nucleotide-bd_a/b_plait_sf"/>
</dbReference>
<dbReference type="dictyBase" id="DDB_G0291155"/>
<feature type="region of interest" description="Disordered" evidence="2">
    <location>
        <begin position="95"/>
        <end position="115"/>
    </location>
</feature>
<dbReference type="AlphaFoldDB" id="Q54F26"/>
<gene>
    <name evidence="4" type="ORF">DDB_G0291155</name>
</gene>
<dbReference type="GO" id="GO:0045335">
    <property type="term" value="C:phagocytic vesicle"/>
    <property type="evidence" value="ECO:0007005"/>
    <property type="project" value="dictyBase"/>
</dbReference>
<reference evidence="4 5" key="1">
    <citation type="journal article" date="2005" name="Nature">
        <title>The genome of the social amoeba Dictyostelium discoideum.</title>
        <authorList>
            <consortium name="The Dictyostelium discoideum Sequencing Consortium"/>
            <person name="Eichinger L."/>
            <person name="Pachebat J.A."/>
            <person name="Glockner G."/>
            <person name="Rajandream M.A."/>
            <person name="Sucgang R."/>
            <person name="Berriman M."/>
            <person name="Song J."/>
            <person name="Olsen R."/>
            <person name="Szafranski K."/>
            <person name="Xu Q."/>
            <person name="Tunggal B."/>
            <person name="Kummerfeld S."/>
            <person name="Madera M."/>
            <person name="Konfortov B.A."/>
            <person name="Rivero F."/>
            <person name="Bankier A.T."/>
            <person name="Lehmann R."/>
            <person name="Hamlin N."/>
            <person name="Davies R."/>
            <person name="Gaudet P."/>
            <person name="Fey P."/>
            <person name="Pilcher K."/>
            <person name="Chen G."/>
            <person name="Saunders D."/>
            <person name="Sodergren E."/>
            <person name="Davis P."/>
            <person name="Kerhornou A."/>
            <person name="Nie X."/>
            <person name="Hall N."/>
            <person name="Anjard C."/>
            <person name="Hemphill L."/>
            <person name="Bason N."/>
            <person name="Farbrother P."/>
            <person name="Desany B."/>
            <person name="Just E."/>
            <person name="Morio T."/>
            <person name="Rost R."/>
            <person name="Churcher C."/>
            <person name="Cooper J."/>
            <person name="Haydock S."/>
            <person name="van Driessche N."/>
            <person name="Cronin A."/>
            <person name="Goodhead I."/>
            <person name="Muzny D."/>
            <person name="Mourier T."/>
            <person name="Pain A."/>
            <person name="Lu M."/>
            <person name="Harper D."/>
            <person name="Lindsay R."/>
            <person name="Hauser H."/>
            <person name="James K."/>
            <person name="Quiles M."/>
            <person name="Madan Babu M."/>
            <person name="Saito T."/>
            <person name="Buchrieser C."/>
            <person name="Wardroper A."/>
            <person name="Felder M."/>
            <person name="Thangavelu M."/>
            <person name="Johnson D."/>
            <person name="Knights A."/>
            <person name="Loulseged H."/>
            <person name="Mungall K."/>
            <person name="Oliver K."/>
            <person name="Price C."/>
            <person name="Quail M.A."/>
            <person name="Urushihara H."/>
            <person name="Hernandez J."/>
            <person name="Rabbinowitsch E."/>
            <person name="Steffen D."/>
            <person name="Sanders M."/>
            <person name="Ma J."/>
            <person name="Kohara Y."/>
            <person name="Sharp S."/>
            <person name="Simmonds M."/>
            <person name="Spiegler S."/>
            <person name="Tivey A."/>
            <person name="Sugano S."/>
            <person name="White B."/>
            <person name="Walker D."/>
            <person name="Woodward J."/>
            <person name="Winckler T."/>
            <person name="Tanaka Y."/>
            <person name="Shaulsky G."/>
            <person name="Schleicher M."/>
            <person name="Weinstock G."/>
            <person name="Rosenthal A."/>
            <person name="Cox E.C."/>
            <person name="Chisholm R.L."/>
            <person name="Gibbs R."/>
            <person name="Loomis W.F."/>
            <person name="Platzer M."/>
            <person name="Kay R.R."/>
            <person name="Williams J."/>
            <person name="Dear P.H."/>
            <person name="Noegel A.A."/>
            <person name="Barrell B."/>
            <person name="Kuspa A."/>
        </authorList>
    </citation>
    <scope>NUCLEOTIDE SEQUENCE [LARGE SCALE GENOMIC DNA]</scope>
    <source>
        <strain evidence="4 5">AX4</strain>
    </source>
</reference>
<sequence length="311" mass="34475">MNPDFTVYVSNISLKANTKTVSDFFSFCGRIVNLFLRNDPTGSSQQAIVVFESDSAAKTALLLTNALIVDKVIQVVQFTPELEFDLTQQFSQQQQFNNLSGEQQPQQQQYVSQPQEDIVNREHSVPDNERSKTSVVASIIAAGYSVGQDAAIKARQVDEEHMISLKLKVGAEAVKAKANEIDNNLHISESAAAIKGAVVERANALDERFQISGFFKSASDMISQQASNLMKAAEENSTVSPIVNKVSSFGTFIKQEVQQIQTETSQAIDEKNKEKGINSSNDTELQQQQQQQQQQPEQPEQHSNIDFSKEQ</sequence>
<dbReference type="GO" id="GO:0003723">
    <property type="term" value="F:RNA binding"/>
    <property type="evidence" value="ECO:0007669"/>
    <property type="project" value="UniProtKB-UniRule"/>
</dbReference>
<dbReference type="SMART" id="SM00360">
    <property type="entry name" value="RRM"/>
    <property type="match status" value="1"/>
</dbReference>
<evidence type="ECO:0000313" key="5">
    <source>
        <dbReference type="Proteomes" id="UP000002195"/>
    </source>
</evidence>
<dbReference type="HOGENOM" id="CLU_074138_0_0_1"/>
<dbReference type="VEuPathDB" id="AmoebaDB:DDB_G0291155"/>
<feature type="region of interest" description="Disordered" evidence="2">
    <location>
        <begin position="263"/>
        <end position="311"/>
    </location>
</feature>
<proteinExistence type="predicted"/>
<dbReference type="InterPro" id="IPR035979">
    <property type="entry name" value="RBD_domain_sf"/>
</dbReference>